<comment type="caution">
    <text evidence="2">The sequence shown here is derived from an EMBL/GenBank/DDBJ whole genome shotgun (WGS) entry which is preliminary data.</text>
</comment>
<gene>
    <name evidence="2" type="ORF">Sjap_022684</name>
</gene>
<dbReference type="EMBL" id="JBBNAE010000009">
    <property type="protein sequence ID" value="KAK9097187.1"/>
    <property type="molecule type" value="Genomic_DNA"/>
</dbReference>
<organism evidence="2 3">
    <name type="scientific">Stephania japonica</name>
    <dbReference type="NCBI Taxonomy" id="461633"/>
    <lineage>
        <taxon>Eukaryota</taxon>
        <taxon>Viridiplantae</taxon>
        <taxon>Streptophyta</taxon>
        <taxon>Embryophyta</taxon>
        <taxon>Tracheophyta</taxon>
        <taxon>Spermatophyta</taxon>
        <taxon>Magnoliopsida</taxon>
        <taxon>Ranunculales</taxon>
        <taxon>Menispermaceae</taxon>
        <taxon>Menispermoideae</taxon>
        <taxon>Cissampelideae</taxon>
        <taxon>Stephania</taxon>
    </lineage>
</organism>
<proteinExistence type="predicted"/>
<evidence type="ECO:0000313" key="2">
    <source>
        <dbReference type="EMBL" id="KAK9097187.1"/>
    </source>
</evidence>
<reference evidence="2 3" key="1">
    <citation type="submission" date="2024-01" db="EMBL/GenBank/DDBJ databases">
        <title>Genome assemblies of Stephania.</title>
        <authorList>
            <person name="Yang L."/>
        </authorList>
    </citation>
    <scope>NUCLEOTIDE SEQUENCE [LARGE SCALE GENOMIC DNA]</scope>
    <source>
        <strain evidence="2">QJT</strain>
        <tissue evidence="2">Leaf</tissue>
    </source>
</reference>
<accession>A0AAP0EUQ8</accession>
<dbReference type="Proteomes" id="UP001417504">
    <property type="component" value="Unassembled WGS sequence"/>
</dbReference>
<feature type="region of interest" description="Disordered" evidence="1">
    <location>
        <begin position="1"/>
        <end position="54"/>
    </location>
</feature>
<protein>
    <submittedName>
        <fullName evidence="2">Uncharacterized protein</fullName>
    </submittedName>
</protein>
<name>A0AAP0EUQ8_9MAGN</name>
<dbReference type="AlphaFoldDB" id="A0AAP0EUQ8"/>
<evidence type="ECO:0000313" key="3">
    <source>
        <dbReference type="Proteomes" id="UP001417504"/>
    </source>
</evidence>
<evidence type="ECO:0000256" key="1">
    <source>
        <dbReference type="SAM" id="MobiDB-lite"/>
    </source>
</evidence>
<feature type="compositionally biased region" description="Basic and acidic residues" evidence="1">
    <location>
        <begin position="15"/>
        <end position="27"/>
    </location>
</feature>
<sequence>MTDQKKLGEEEESVEKEKSRRGERRFAESVGSTSRRDSDPQSSKGKATQLGDIL</sequence>
<keyword evidence="3" id="KW-1185">Reference proteome</keyword>